<keyword evidence="6" id="KW-1185">Reference proteome</keyword>
<evidence type="ECO:0000313" key="5">
    <source>
        <dbReference type="EMBL" id="KPI45437.1"/>
    </source>
</evidence>
<dbReference type="InterPro" id="IPR002347">
    <property type="entry name" value="SDR_fam"/>
</dbReference>
<dbReference type="PRINTS" id="PR00080">
    <property type="entry name" value="SDRFAMILY"/>
</dbReference>
<evidence type="ECO:0000256" key="4">
    <source>
        <dbReference type="SAM" id="MobiDB-lite"/>
    </source>
</evidence>
<organism evidence="5 6">
    <name type="scientific">Cyphellophora attinorum</name>
    <dbReference type="NCBI Taxonomy" id="1664694"/>
    <lineage>
        <taxon>Eukaryota</taxon>
        <taxon>Fungi</taxon>
        <taxon>Dikarya</taxon>
        <taxon>Ascomycota</taxon>
        <taxon>Pezizomycotina</taxon>
        <taxon>Eurotiomycetes</taxon>
        <taxon>Chaetothyriomycetidae</taxon>
        <taxon>Chaetothyriales</taxon>
        <taxon>Cyphellophoraceae</taxon>
        <taxon>Cyphellophora</taxon>
    </lineage>
</organism>
<feature type="region of interest" description="Disordered" evidence="4">
    <location>
        <begin position="1"/>
        <end position="47"/>
    </location>
</feature>
<evidence type="ECO:0000256" key="1">
    <source>
        <dbReference type="ARBA" id="ARBA00006484"/>
    </source>
</evidence>
<dbReference type="SUPFAM" id="SSF51735">
    <property type="entry name" value="NAD(P)-binding Rossmann-fold domains"/>
    <property type="match status" value="1"/>
</dbReference>
<keyword evidence="3" id="KW-0560">Oxidoreductase</keyword>
<dbReference type="GeneID" id="28741570"/>
<dbReference type="PANTHER" id="PTHR48107">
    <property type="entry name" value="NADPH-DEPENDENT ALDEHYDE REDUCTASE-LIKE PROTEIN, CHLOROPLASTIC-RELATED"/>
    <property type="match status" value="1"/>
</dbReference>
<dbReference type="PROSITE" id="PS00061">
    <property type="entry name" value="ADH_SHORT"/>
    <property type="match status" value="1"/>
</dbReference>
<dbReference type="Proteomes" id="UP000038010">
    <property type="component" value="Unassembled WGS sequence"/>
</dbReference>
<evidence type="ECO:0008006" key="7">
    <source>
        <dbReference type="Google" id="ProtNLM"/>
    </source>
</evidence>
<dbReference type="PRINTS" id="PR00081">
    <property type="entry name" value="GDHRDH"/>
</dbReference>
<gene>
    <name evidence="5" type="ORF">AB675_918</name>
</gene>
<feature type="compositionally biased region" description="Polar residues" evidence="4">
    <location>
        <begin position="1"/>
        <end position="10"/>
    </location>
</feature>
<dbReference type="FunFam" id="3.40.50.720:FF:000084">
    <property type="entry name" value="Short-chain dehydrogenase reductase"/>
    <property type="match status" value="1"/>
</dbReference>
<proteinExistence type="inferred from homology"/>
<accession>A0A0N1HHG0</accession>
<comment type="similarity">
    <text evidence="1">Belongs to the short-chain dehydrogenases/reductases (SDR) family.</text>
</comment>
<dbReference type="InterPro" id="IPR020904">
    <property type="entry name" value="Sc_DH/Rdtase_CS"/>
</dbReference>
<dbReference type="AlphaFoldDB" id="A0A0N1HHG0"/>
<dbReference type="GO" id="GO:0016614">
    <property type="term" value="F:oxidoreductase activity, acting on CH-OH group of donors"/>
    <property type="evidence" value="ECO:0007669"/>
    <property type="project" value="UniProtKB-ARBA"/>
</dbReference>
<dbReference type="PANTHER" id="PTHR48107:SF26">
    <property type="entry name" value="OXIDOREDUCTASE, SHORT-CHAIN DEHYDROGENASE_REDUCTASE FAMILY (AFU_ORTHOLOGUE AFUA_4G05870)"/>
    <property type="match status" value="1"/>
</dbReference>
<evidence type="ECO:0000256" key="3">
    <source>
        <dbReference type="ARBA" id="ARBA00023002"/>
    </source>
</evidence>
<dbReference type="InterPro" id="IPR036291">
    <property type="entry name" value="NAD(P)-bd_dom_sf"/>
</dbReference>
<dbReference type="EMBL" id="LFJN01000001">
    <property type="protein sequence ID" value="KPI45437.1"/>
    <property type="molecule type" value="Genomic_DNA"/>
</dbReference>
<dbReference type="Gene3D" id="3.40.50.720">
    <property type="entry name" value="NAD(P)-binding Rossmann-like Domain"/>
    <property type="match status" value="1"/>
</dbReference>
<keyword evidence="2" id="KW-0521">NADP</keyword>
<dbReference type="Pfam" id="PF13561">
    <property type="entry name" value="adh_short_C2"/>
    <property type="match status" value="1"/>
</dbReference>
<dbReference type="VEuPathDB" id="FungiDB:AB675_918"/>
<feature type="compositionally biased region" description="Basic and acidic residues" evidence="4">
    <location>
        <begin position="11"/>
        <end position="23"/>
    </location>
</feature>
<sequence length="306" mass="33492">METVKNASKNTNKDQFEKGHEVPITHQEQPGTQSELPIKPASTRIPTEDGGYQLYKAAGKLQGKNALITGGDSGIGRAVAILFAMEGANSVISYLPEEEKDAQETKQRVEEAGAKAWLFPTDVRSRENCQKLVDFALEQAGRINILINNAAYQKVIKDIHELEYEQWHKTFDTNIHPYFYLSKMLLPQMKSGDTIINNGSINAYVGRPDLLDYTSTKGAITSFTRGLANQFVDKGIRVNQVCPGPVWTPLVPSTMSSEAQDSFTSPMGRPGQPSEIATCFVFLASQDSTLISGQSLHPNGGVIVNG</sequence>
<evidence type="ECO:0000313" key="6">
    <source>
        <dbReference type="Proteomes" id="UP000038010"/>
    </source>
</evidence>
<name>A0A0N1HHG0_9EURO</name>
<comment type="caution">
    <text evidence="5">The sequence shown here is derived from an EMBL/GenBank/DDBJ whole genome shotgun (WGS) entry which is preliminary data.</text>
</comment>
<dbReference type="RefSeq" id="XP_018005400.1">
    <property type="nucleotide sequence ID" value="XM_018149701.1"/>
</dbReference>
<dbReference type="OrthoDB" id="1393670at2759"/>
<feature type="compositionally biased region" description="Polar residues" evidence="4">
    <location>
        <begin position="26"/>
        <end position="35"/>
    </location>
</feature>
<dbReference type="STRING" id="1664694.A0A0N1HHG0"/>
<reference evidence="5 6" key="1">
    <citation type="submission" date="2015-06" db="EMBL/GenBank/DDBJ databases">
        <title>Draft genome of the ant-associated black yeast Phialophora attae CBS 131958.</title>
        <authorList>
            <person name="Moreno L.F."/>
            <person name="Stielow B.J."/>
            <person name="de Hoog S."/>
            <person name="Vicente V.A."/>
            <person name="Weiss V.A."/>
            <person name="de Vries M."/>
            <person name="Cruz L.M."/>
            <person name="Souza E.M."/>
        </authorList>
    </citation>
    <scope>NUCLEOTIDE SEQUENCE [LARGE SCALE GENOMIC DNA]</scope>
    <source>
        <strain evidence="5 6">CBS 131958</strain>
    </source>
</reference>
<protein>
    <recommendedName>
        <fullName evidence="7">Oxidoreductase</fullName>
    </recommendedName>
</protein>
<evidence type="ECO:0000256" key="2">
    <source>
        <dbReference type="ARBA" id="ARBA00022857"/>
    </source>
</evidence>